<accession>D8U4H8</accession>
<dbReference type="InParanoid" id="D8U4H8"/>
<keyword evidence="3" id="KW-1185">Reference proteome</keyword>
<dbReference type="EMBL" id="GL378357">
    <property type="protein sequence ID" value="EFJ45405.1"/>
    <property type="molecule type" value="Genomic_DNA"/>
</dbReference>
<dbReference type="AlphaFoldDB" id="D8U4H8"/>
<gene>
    <name evidence="2" type="ORF">VOLCADRAFT_94235</name>
</gene>
<dbReference type="Proteomes" id="UP000001058">
    <property type="component" value="Unassembled WGS sequence"/>
</dbReference>
<organism evidence="3">
    <name type="scientific">Volvox carteri f. nagariensis</name>
    <dbReference type="NCBI Taxonomy" id="3068"/>
    <lineage>
        <taxon>Eukaryota</taxon>
        <taxon>Viridiplantae</taxon>
        <taxon>Chlorophyta</taxon>
        <taxon>core chlorophytes</taxon>
        <taxon>Chlorophyceae</taxon>
        <taxon>CS clade</taxon>
        <taxon>Chlamydomonadales</taxon>
        <taxon>Volvocaceae</taxon>
        <taxon>Volvox</taxon>
    </lineage>
</organism>
<evidence type="ECO:0000313" key="2">
    <source>
        <dbReference type="EMBL" id="EFJ45405.1"/>
    </source>
</evidence>
<protein>
    <submittedName>
        <fullName evidence="2">Uncharacterized protein</fullName>
    </submittedName>
</protein>
<dbReference type="OrthoDB" id="4221926at2759"/>
<feature type="region of interest" description="Disordered" evidence="1">
    <location>
        <begin position="1"/>
        <end position="33"/>
    </location>
</feature>
<dbReference type="RefSeq" id="XP_002953432.1">
    <property type="nucleotide sequence ID" value="XM_002953386.1"/>
</dbReference>
<dbReference type="GeneID" id="9622450"/>
<proteinExistence type="predicted"/>
<evidence type="ECO:0000313" key="3">
    <source>
        <dbReference type="Proteomes" id="UP000001058"/>
    </source>
</evidence>
<sequence>MDSGLRPPTAVDQPDTYYEPTERGGAPGNGAAGERLLAADTNTYSYSCSGNSFQYSIQRPYSSSSSSLYMSPWPPTSVGSCGNITLKVSTDDDPFQAGSLTNPRTELRVSNKDYSGSTVRDTSFNISIKAGVVGANLFQIFDTNYGKPCLQLRVSKNSNGISQITYHGANTAGGLTDYGAPMGYRDLRP</sequence>
<reference evidence="2 3" key="1">
    <citation type="journal article" date="2010" name="Science">
        <title>Genomic analysis of organismal complexity in the multicellular green alga Volvox carteri.</title>
        <authorList>
            <person name="Prochnik S.E."/>
            <person name="Umen J."/>
            <person name="Nedelcu A.M."/>
            <person name="Hallmann A."/>
            <person name="Miller S.M."/>
            <person name="Nishii I."/>
            <person name="Ferris P."/>
            <person name="Kuo A."/>
            <person name="Mitros T."/>
            <person name="Fritz-Laylin L.K."/>
            <person name="Hellsten U."/>
            <person name="Chapman J."/>
            <person name="Simakov O."/>
            <person name="Rensing S.A."/>
            <person name="Terry A."/>
            <person name="Pangilinan J."/>
            <person name="Kapitonov V."/>
            <person name="Jurka J."/>
            <person name="Salamov A."/>
            <person name="Shapiro H."/>
            <person name="Schmutz J."/>
            <person name="Grimwood J."/>
            <person name="Lindquist E."/>
            <person name="Lucas S."/>
            <person name="Grigoriev I.V."/>
            <person name="Schmitt R."/>
            <person name="Kirk D."/>
            <person name="Rokhsar D.S."/>
        </authorList>
    </citation>
    <scope>NUCLEOTIDE SEQUENCE [LARGE SCALE GENOMIC DNA]</scope>
    <source>
        <strain evidence="3">f. Nagariensis / Eve</strain>
    </source>
</reference>
<name>D8U4H8_VOLCA</name>
<evidence type="ECO:0000256" key="1">
    <source>
        <dbReference type="SAM" id="MobiDB-lite"/>
    </source>
</evidence>
<dbReference type="KEGG" id="vcn:VOLCADRAFT_94235"/>